<accession>A0A835H764</accession>
<protein>
    <recommendedName>
        <fullName evidence="1">Myb/SANT-like domain-containing protein</fullName>
    </recommendedName>
</protein>
<name>A0A835H764_9MAGN</name>
<dbReference type="Proteomes" id="UP000631114">
    <property type="component" value="Unassembled WGS sequence"/>
</dbReference>
<organism evidence="2 3">
    <name type="scientific">Coptis chinensis</name>
    <dbReference type="NCBI Taxonomy" id="261450"/>
    <lineage>
        <taxon>Eukaryota</taxon>
        <taxon>Viridiplantae</taxon>
        <taxon>Streptophyta</taxon>
        <taxon>Embryophyta</taxon>
        <taxon>Tracheophyta</taxon>
        <taxon>Spermatophyta</taxon>
        <taxon>Magnoliopsida</taxon>
        <taxon>Ranunculales</taxon>
        <taxon>Ranunculaceae</taxon>
        <taxon>Coptidoideae</taxon>
        <taxon>Coptis</taxon>
    </lineage>
</organism>
<evidence type="ECO:0000313" key="2">
    <source>
        <dbReference type="EMBL" id="KAF9593916.1"/>
    </source>
</evidence>
<dbReference type="AlphaFoldDB" id="A0A835H764"/>
<dbReference type="PANTHER" id="PTHR46929:SF33">
    <property type="entry name" value="L10-INTERACTING MYB DOMAIN-CONTAINING PROTEIN-LIKE ISOFORM X1"/>
    <property type="match status" value="1"/>
</dbReference>
<evidence type="ECO:0000259" key="1">
    <source>
        <dbReference type="Pfam" id="PF12776"/>
    </source>
</evidence>
<keyword evidence="3" id="KW-1185">Reference proteome</keyword>
<reference evidence="2 3" key="1">
    <citation type="submission" date="2020-10" db="EMBL/GenBank/DDBJ databases">
        <title>The Coptis chinensis genome and diversification of protoberbering-type alkaloids.</title>
        <authorList>
            <person name="Wang B."/>
            <person name="Shu S."/>
            <person name="Song C."/>
            <person name="Liu Y."/>
        </authorList>
    </citation>
    <scope>NUCLEOTIDE SEQUENCE [LARGE SCALE GENOMIC DNA]</scope>
    <source>
        <strain evidence="2">HL-2020</strain>
        <tissue evidence="2">Leaf</tissue>
    </source>
</reference>
<evidence type="ECO:0000313" key="3">
    <source>
        <dbReference type="Proteomes" id="UP000631114"/>
    </source>
</evidence>
<sequence length="320" mass="37814">MPKPCDILEVLAYTNKVIMLFHLEEMSKDKRTLWTPPMDRLFIKLMVERVRDGQFLDGQFSKHAWKHMVDNFKVEFGPSYDIEVLKNHYRALKKNHIAIKTILSEGGFGWDKEREMIKVDDDNVWDDYIKAHPEFQMWRTKSMVGYDDLCTILCDRVKEDKYLKNEKSSARNGENLNGEGSKRLNLVGEGLEGLDKEMQNVENLSCKRTVWTLPMDRYFVKLLMDQVNDGQYLDGQFSKNAWKNMTDHFKAKFGSNYNIDVLKNHYRALKKNYSSIRILLGENGFTWDKDREMVKADDDHVWDDHIKVISFPYFVTAYEF</sequence>
<dbReference type="Pfam" id="PF12776">
    <property type="entry name" value="Myb_DNA-bind_3"/>
    <property type="match status" value="2"/>
</dbReference>
<dbReference type="EMBL" id="JADFTS010000008">
    <property type="protein sequence ID" value="KAF9593916.1"/>
    <property type="molecule type" value="Genomic_DNA"/>
</dbReference>
<comment type="caution">
    <text evidence="2">The sequence shown here is derived from an EMBL/GenBank/DDBJ whole genome shotgun (WGS) entry which is preliminary data.</text>
</comment>
<feature type="domain" description="Myb/SANT-like" evidence="1">
    <location>
        <begin position="211"/>
        <end position="305"/>
    </location>
</feature>
<dbReference type="PANTHER" id="PTHR46929">
    <property type="entry name" value="EXPRESSED PROTEIN"/>
    <property type="match status" value="1"/>
</dbReference>
<proteinExistence type="predicted"/>
<dbReference type="InterPro" id="IPR024752">
    <property type="entry name" value="Myb/SANT-like_dom"/>
</dbReference>
<feature type="domain" description="Myb/SANT-like" evidence="1">
    <location>
        <begin position="34"/>
        <end position="128"/>
    </location>
</feature>
<dbReference type="OrthoDB" id="1848055at2759"/>
<gene>
    <name evidence="2" type="ORF">IFM89_026044</name>
</gene>